<name>A0A8C5QC91_9ANUR</name>
<feature type="chain" id="PRO_5034672061" description="Metalloendopeptidase" evidence="2">
    <location>
        <begin position="21"/>
        <end position="178"/>
    </location>
</feature>
<keyword evidence="2" id="KW-0732">Signal</keyword>
<evidence type="ECO:0000313" key="4">
    <source>
        <dbReference type="Ensembl" id="ENSLLEP00000034798.1"/>
    </source>
</evidence>
<dbReference type="InterPro" id="IPR006026">
    <property type="entry name" value="Peptidase_Metallo"/>
</dbReference>
<keyword evidence="1 2" id="KW-0482">Metalloprotease</keyword>
<feature type="signal peptide" evidence="2">
    <location>
        <begin position="1"/>
        <end position="20"/>
    </location>
</feature>
<dbReference type="PROSITE" id="PS51864">
    <property type="entry name" value="ASTACIN"/>
    <property type="match status" value="1"/>
</dbReference>
<dbReference type="Proteomes" id="UP000694569">
    <property type="component" value="Unplaced"/>
</dbReference>
<keyword evidence="5" id="KW-1185">Reference proteome</keyword>
<dbReference type="Pfam" id="PF01400">
    <property type="entry name" value="Astacin"/>
    <property type="match status" value="1"/>
</dbReference>
<keyword evidence="1 2" id="KW-0378">Hydrolase</keyword>
<dbReference type="GO" id="GO:0006508">
    <property type="term" value="P:proteolysis"/>
    <property type="evidence" value="ECO:0007669"/>
    <property type="project" value="UniProtKB-KW"/>
</dbReference>
<dbReference type="GO" id="GO:0004222">
    <property type="term" value="F:metalloendopeptidase activity"/>
    <property type="evidence" value="ECO:0007669"/>
    <property type="project" value="UniProtKB-UniRule"/>
</dbReference>
<sequence>SRHLCCPFLSLLLSLHFSNSRSSVTNMNVEYQGDIVLGSARSATTCEACTWRKRGGHVPIPYTLSSNYTFGERALILEAMQEFGTLTCIQFVSQSKEVNYIAIEPVNGCWSFIGMVGGRQVLSLLPSDCMSRGIIQHELCHSLGFHHEQARSDRDKYITVLTENIDPGAAETLEQRAI</sequence>
<protein>
    <recommendedName>
        <fullName evidence="2">Metalloendopeptidase</fullName>
        <ecNumber evidence="2">3.4.24.-</ecNumber>
    </recommendedName>
</protein>
<feature type="disulfide bond" evidence="1">
    <location>
        <begin position="46"/>
        <end position="49"/>
    </location>
</feature>
<keyword evidence="1 2" id="KW-0479">Metal-binding</keyword>
<dbReference type="Gene3D" id="3.40.390.10">
    <property type="entry name" value="Collagenase (Catalytic Domain)"/>
    <property type="match status" value="1"/>
</dbReference>
<comment type="cofactor">
    <cofactor evidence="1 2">
        <name>Zn(2+)</name>
        <dbReference type="ChEBI" id="CHEBI:29105"/>
    </cofactor>
    <text evidence="1 2">Binds 1 zinc ion per subunit.</text>
</comment>
<evidence type="ECO:0000313" key="5">
    <source>
        <dbReference type="Proteomes" id="UP000694569"/>
    </source>
</evidence>
<evidence type="ECO:0000259" key="3">
    <source>
        <dbReference type="PROSITE" id="PS51864"/>
    </source>
</evidence>
<feature type="active site" evidence="1">
    <location>
        <position position="138"/>
    </location>
</feature>
<keyword evidence="1 2" id="KW-0862">Zinc</keyword>
<reference evidence="4" key="1">
    <citation type="submission" date="2025-08" db="UniProtKB">
        <authorList>
            <consortium name="Ensembl"/>
        </authorList>
    </citation>
    <scope>IDENTIFICATION</scope>
</reference>
<dbReference type="InterPro" id="IPR001506">
    <property type="entry name" value="Peptidase_M12A"/>
</dbReference>
<keyword evidence="1" id="KW-1015">Disulfide bond</keyword>
<dbReference type="PRINTS" id="PR00480">
    <property type="entry name" value="ASTACIN"/>
</dbReference>
<dbReference type="InterPro" id="IPR024079">
    <property type="entry name" value="MetalloPept_cat_dom_sf"/>
</dbReference>
<feature type="binding site" evidence="1">
    <location>
        <position position="147"/>
    </location>
    <ligand>
        <name>Zn(2+)</name>
        <dbReference type="ChEBI" id="CHEBI:29105"/>
        <note>catalytic</note>
    </ligand>
</feature>
<dbReference type="Ensembl" id="ENSLLET00000036118.1">
    <property type="protein sequence ID" value="ENSLLEP00000034798.1"/>
    <property type="gene ID" value="ENSLLEG00000021985.1"/>
</dbReference>
<feature type="binding site" evidence="1">
    <location>
        <position position="137"/>
    </location>
    <ligand>
        <name>Zn(2+)</name>
        <dbReference type="ChEBI" id="CHEBI:29105"/>
        <note>catalytic</note>
    </ligand>
</feature>
<comment type="caution">
    <text evidence="1">Lacks conserved residue(s) required for the propagation of feature annotation.</text>
</comment>
<reference evidence="4" key="2">
    <citation type="submission" date="2025-09" db="UniProtKB">
        <authorList>
            <consortium name="Ensembl"/>
        </authorList>
    </citation>
    <scope>IDENTIFICATION</scope>
</reference>
<keyword evidence="1 2" id="KW-0645">Protease</keyword>
<evidence type="ECO:0000256" key="2">
    <source>
        <dbReference type="RuleBase" id="RU361183"/>
    </source>
</evidence>
<dbReference type="AlphaFoldDB" id="A0A8C5QC91"/>
<accession>A0A8C5QC91</accession>
<organism evidence="4 5">
    <name type="scientific">Leptobrachium leishanense</name>
    <name type="common">Leishan spiny toad</name>
    <dbReference type="NCBI Taxonomy" id="445787"/>
    <lineage>
        <taxon>Eukaryota</taxon>
        <taxon>Metazoa</taxon>
        <taxon>Chordata</taxon>
        <taxon>Craniata</taxon>
        <taxon>Vertebrata</taxon>
        <taxon>Euteleostomi</taxon>
        <taxon>Amphibia</taxon>
        <taxon>Batrachia</taxon>
        <taxon>Anura</taxon>
        <taxon>Pelobatoidea</taxon>
        <taxon>Megophryidae</taxon>
        <taxon>Leptobrachium</taxon>
    </lineage>
</organism>
<dbReference type="GeneTree" id="ENSGT00940000161051"/>
<dbReference type="SUPFAM" id="SSF55486">
    <property type="entry name" value="Metalloproteases ('zincins'), catalytic domain"/>
    <property type="match status" value="1"/>
</dbReference>
<dbReference type="GO" id="GO:0008270">
    <property type="term" value="F:zinc ion binding"/>
    <property type="evidence" value="ECO:0007669"/>
    <property type="project" value="UniProtKB-UniRule"/>
</dbReference>
<feature type="binding site" evidence="1">
    <location>
        <position position="141"/>
    </location>
    <ligand>
        <name>Zn(2+)</name>
        <dbReference type="ChEBI" id="CHEBI:29105"/>
        <note>catalytic</note>
    </ligand>
</feature>
<proteinExistence type="predicted"/>
<dbReference type="PANTHER" id="PTHR10127">
    <property type="entry name" value="DISCOIDIN, CUB, EGF, LAMININ , AND ZINC METALLOPROTEASE DOMAIN CONTAINING"/>
    <property type="match status" value="1"/>
</dbReference>
<evidence type="ECO:0000256" key="1">
    <source>
        <dbReference type="PROSITE-ProRule" id="PRU01211"/>
    </source>
</evidence>
<dbReference type="EC" id="3.4.24.-" evidence="2"/>
<dbReference type="SMART" id="SM00235">
    <property type="entry name" value="ZnMc"/>
    <property type="match status" value="1"/>
</dbReference>
<feature type="domain" description="Peptidase M12A" evidence="3">
    <location>
        <begin position="42"/>
        <end position="178"/>
    </location>
</feature>
<dbReference type="PANTHER" id="PTHR10127:SF899">
    <property type="entry name" value="ASTACIN-LIKE METALLOENDOPEPTIDASE-RELATED"/>
    <property type="match status" value="1"/>
</dbReference>
<dbReference type="OrthoDB" id="291007at2759"/>